<dbReference type="Pfam" id="PF07690">
    <property type="entry name" value="MFS_1"/>
    <property type="match status" value="1"/>
</dbReference>
<feature type="transmembrane region" description="Helical" evidence="7">
    <location>
        <begin position="346"/>
        <end position="369"/>
    </location>
</feature>
<feature type="transmembrane region" description="Helical" evidence="7">
    <location>
        <begin position="256"/>
        <end position="278"/>
    </location>
</feature>
<evidence type="ECO:0000256" key="5">
    <source>
        <dbReference type="ARBA" id="ARBA00022989"/>
    </source>
</evidence>
<reference evidence="8 9" key="1">
    <citation type="submission" date="2018-07" db="EMBL/GenBank/DDBJ databases">
        <title>Genomic Encyclopedia of Type Strains, Phase III (KMG-III): the genomes of soil and plant-associated and newly described type strains.</title>
        <authorList>
            <person name="Whitman W."/>
        </authorList>
    </citation>
    <scope>NUCLEOTIDE SEQUENCE [LARGE SCALE GENOMIC DNA]</scope>
    <source>
        <strain evidence="8 9">CECT 8333</strain>
    </source>
</reference>
<accession>A0A369BD90</accession>
<dbReference type="SUPFAM" id="SSF103473">
    <property type="entry name" value="MFS general substrate transporter"/>
    <property type="match status" value="1"/>
</dbReference>
<dbReference type="EMBL" id="QPJW01000006">
    <property type="protein sequence ID" value="RCX18556.1"/>
    <property type="molecule type" value="Genomic_DNA"/>
</dbReference>
<keyword evidence="5 7" id="KW-1133">Transmembrane helix</keyword>
<dbReference type="GO" id="GO:0022857">
    <property type="term" value="F:transmembrane transporter activity"/>
    <property type="evidence" value="ECO:0007669"/>
    <property type="project" value="InterPro"/>
</dbReference>
<dbReference type="InterPro" id="IPR036259">
    <property type="entry name" value="MFS_trans_sf"/>
</dbReference>
<organism evidence="8 9">
    <name type="scientific">Fontibacillus phaseoli</name>
    <dbReference type="NCBI Taxonomy" id="1416533"/>
    <lineage>
        <taxon>Bacteria</taxon>
        <taxon>Bacillati</taxon>
        <taxon>Bacillota</taxon>
        <taxon>Bacilli</taxon>
        <taxon>Bacillales</taxon>
        <taxon>Paenibacillaceae</taxon>
        <taxon>Fontibacillus</taxon>
    </lineage>
</organism>
<keyword evidence="3" id="KW-1003">Cell membrane</keyword>
<evidence type="ECO:0000256" key="4">
    <source>
        <dbReference type="ARBA" id="ARBA00022692"/>
    </source>
</evidence>
<feature type="transmembrane region" description="Helical" evidence="7">
    <location>
        <begin position="401"/>
        <end position="420"/>
    </location>
</feature>
<dbReference type="InterPro" id="IPR011701">
    <property type="entry name" value="MFS"/>
</dbReference>
<gene>
    <name evidence="8" type="ORF">DFP94_10690</name>
</gene>
<comment type="caution">
    <text evidence="8">The sequence shown here is derived from an EMBL/GenBank/DDBJ whole genome shotgun (WGS) entry which is preliminary data.</text>
</comment>
<feature type="transmembrane region" description="Helical" evidence="7">
    <location>
        <begin position="79"/>
        <end position="100"/>
    </location>
</feature>
<dbReference type="Gene3D" id="1.20.1250.20">
    <property type="entry name" value="MFS general substrate transporter like domains"/>
    <property type="match status" value="1"/>
</dbReference>
<feature type="transmembrane region" description="Helical" evidence="7">
    <location>
        <begin position="15"/>
        <end position="41"/>
    </location>
</feature>
<evidence type="ECO:0000256" key="1">
    <source>
        <dbReference type="ARBA" id="ARBA00004651"/>
    </source>
</evidence>
<feature type="transmembrane region" description="Helical" evidence="7">
    <location>
        <begin position="47"/>
        <end position="72"/>
    </location>
</feature>
<feature type="transmembrane region" description="Helical" evidence="7">
    <location>
        <begin position="309"/>
        <end position="334"/>
    </location>
</feature>
<feature type="transmembrane region" description="Helical" evidence="7">
    <location>
        <begin position="285"/>
        <end position="303"/>
    </location>
</feature>
<keyword evidence="6 7" id="KW-0472">Membrane</keyword>
<feature type="transmembrane region" description="Helical" evidence="7">
    <location>
        <begin position="106"/>
        <end position="124"/>
    </location>
</feature>
<comment type="subcellular location">
    <subcellularLocation>
        <location evidence="1">Cell membrane</location>
        <topology evidence="1">Multi-pass membrane protein</topology>
    </subcellularLocation>
</comment>
<keyword evidence="4 7" id="KW-0812">Transmembrane</keyword>
<name>A0A369BD90_9BACL</name>
<feature type="transmembrane region" description="Helical" evidence="7">
    <location>
        <begin position="145"/>
        <end position="167"/>
    </location>
</feature>
<evidence type="ECO:0000256" key="3">
    <source>
        <dbReference type="ARBA" id="ARBA00022475"/>
    </source>
</evidence>
<keyword evidence="9" id="KW-1185">Reference proteome</keyword>
<sequence>MEEAMSKRGKSFGKFLLLWSGQLISAIGSGLTSFGLGIHVFQQTGKASAMALVTLLAFLPSLLLGAFAGVLADRYDRRLLMVLGDGLSALGLVFILLCMLGGEAQLWQICVGVTLSSVFSSLLEPAYRATVTDLLTEEQYTKASGLVQVAGSAKFLISPVIAGFLLTVSDVKLLLVLDICTIFVTVITTLAVRSGLASKASEQTKSFIREFKDGWSAVSENRGVFVLVIMTSVLTLFLGVIETLSIPMLLAFTDSSAVGTLETIVASGMLVSSVLLGFLPIKKDYVKILSISLFCVGVFMAGFGFRENMVLICISGFLFFAMMPFANASLDFLVRTNLDNSVQGRAWALIGILSQLGFVAAYAFSGLLADYVFTPLLVEGGLLADSVGKIIGTGSGRGTGLLIIIAGMLLCMTSILLYHLKPVKKLEYGGDLCITE</sequence>
<dbReference type="Proteomes" id="UP000253090">
    <property type="component" value="Unassembled WGS sequence"/>
</dbReference>
<dbReference type="CDD" id="cd06173">
    <property type="entry name" value="MFS_MefA_like"/>
    <property type="match status" value="1"/>
</dbReference>
<protein>
    <submittedName>
        <fullName evidence="8">MFS transporter</fullName>
    </submittedName>
</protein>
<evidence type="ECO:0000313" key="8">
    <source>
        <dbReference type="EMBL" id="RCX18556.1"/>
    </source>
</evidence>
<feature type="transmembrane region" description="Helical" evidence="7">
    <location>
        <begin position="224"/>
        <end position="250"/>
    </location>
</feature>
<keyword evidence="2" id="KW-0813">Transport</keyword>
<feature type="transmembrane region" description="Helical" evidence="7">
    <location>
        <begin position="173"/>
        <end position="192"/>
    </location>
</feature>
<evidence type="ECO:0000256" key="2">
    <source>
        <dbReference type="ARBA" id="ARBA00022448"/>
    </source>
</evidence>
<dbReference type="PANTHER" id="PTHR43266:SF2">
    <property type="entry name" value="MAJOR FACILITATOR SUPERFAMILY (MFS) PROFILE DOMAIN-CONTAINING PROTEIN"/>
    <property type="match status" value="1"/>
</dbReference>
<proteinExistence type="predicted"/>
<dbReference type="GO" id="GO:0005886">
    <property type="term" value="C:plasma membrane"/>
    <property type="evidence" value="ECO:0007669"/>
    <property type="project" value="UniProtKB-SubCell"/>
</dbReference>
<evidence type="ECO:0000256" key="7">
    <source>
        <dbReference type="SAM" id="Phobius"/>
    </source>
</evidence>
<evidence type="ECO:0000256" key="6">
    <source>
        <dbReference type="ARBA" id="ARBA00023136"/>
    </source>
</evidence>
<dbReference type="AlphaFoldDB" id="A0A369BD90"/>
<evidence type="ECO:0000313" key="9">
    <source>
        <dbReference type="Proteomes" id="UP000253090"/>
    </source>
</evidence>
<dbReference type="PANTHER" id="PTHR43266">
    <property type="entry name" value="MACROLIDE-EFFLUX PROTEIN"/>
    <property type="match status" value="1"/>
</dbReference>